<evidence type="ECO:0000313" key="3">
    <source>
        <dbReference type="Proteomes" id="UP000178565"/>
    </source>
</evidence>
<dbReference type="STRING" id="1797785.A3B45_00250"/>
<evidence type="ECO:0000313" key="2">
    <source>
        <dbReference type="EMBL" id="OGE42625.1"/>
    </source>
</evidence>
<evidence type="ECO:0000256" key="1">
    <source>
        <dbReference type="SAM" id="Phobius"/>
    </source>
</evidence>
<feature type="transmembrane region" description="Helical" evidence="1">
    <location>
        <begin position="56"/>
        <end position="75"/>
    </location>
</feature>
<proteinExistence type="predicted"/>
<comment type="caution">
    <text evidence="2">The sequence shown here is derived from an EMBL/GenBank/DDBJ whole genome shotgun (WGS) entry which is preliminary data.</text>
</comment>
<name>A0A1F5KPA5_9BACT</name>
<keyword evidence="1" id="KW-1133">Transmembrane helix</keyword>
<gene>
    <name evidence="2" type="ORF">A3B45_00250</name>
</gene>
<protein>
    <recommendedName>
        <fullName evidence="4">ComEC/Rec2-related protein domain-containing protein</fullName>
    </recommendedName>
</protein>
<keyword evidence="1" id="KW-0812">Transmembrane</keyword>
<dbReference type="AlphaFoldDB" id="A0A1F5KPA5"/>
<organism evidence="2 3">
    <name type="scientific">Candidatus Daviesbacteria bacterium RIFCSPLOWO2_01_FULL_39_12</name>
    <dbReference type="NCBI Taxonomy" id="1797785"/>
    <lineage>
        <taxon>Bacteria</taxon>
        <taxon>Candidatus Daviesiibacteriota</taxon>
    </lineage>
</organism>
<reference evidence="2 3" key="1">
    <citation type="journal article" date="2016" name="Nat. Commun.">
        <title>Thousands of microbial genomes shed light on interconnected biogeochemical processes in an aquifer system.</title>
        <authorList>
            <person name="Anantharaman K."/>
            <person name="Brown C.T."/>
            <person name="Hug L.A."/>
            <person name="Sharon I."/>
            <person name="Castelle C.J."/>
            <person name="Probst A.J."/>
            <person name="Thomas B.C."/>
            <person name="Singh A."/>
            <person name="Wilkins M.J."/>
            <person name="Karaoz U."/>
            <person name="Brodie E.L."/>
            <person name="Williams K.H."/>
            <person name="Hubbard S.S."/>
            <person name="Banfield J.F."/>
        </authorList>
    </citation>
    <scope>NUCLEOTIDE SEQUENCE [LARGE SCALE GENOMIC DNA]</scope>
</reference>
<dbReference type="EMBL" id="MFDM01000023">
    <property type="protein sequence ID" value="OGE42625.1"/>
    <property type="molecule type" value="Genomic_DNA"/>
</dbReference>
<feature type="transmembrane region" description="Helical" evidence="1">
    <location>
        <begin position="81"/>
        <end position="100"/>
    </location>
</feature>
<sequence>MNLKKFIIQSVVFLLSLPVFFWLESGFVSKGGVDLVRPLIFAAALTIFMNQNLRKYLLTIALSLLSLMVPFYLFWQMDISNWLGSLGVGLLAIYIIEYFPKLIKNGFIDKF</sequence>
<accession>A0A1F5KPA5</accession>
<evidence type="ECO:0008006" key="4">
    <source>
        <dbReference type="Google" id="ProtNLM"/>
    </source>
</evidence>
<dbReference type="Proteomes" id="UP000178565">
    <property type="component" value="Unassembled WGS sequence"/>
</dbReference>
<keyword evidence="1" id="KW-0472">Membrane</keyword>